<evidence type="ECO:0000259" key="11">
    <source>
        <dbReference type="Pfam" id="PF03442"/>
    </source>
</evidence>
<evidence type="ECO:0000256" key="1">
    <source>
        <dbReference type="ARBA" id="ARBA00005641"/>
    </source>
</evidence>
<keyword evidence="4" id="KW-0136">Cellulose degradation</keyword>
<evidence type="ECO:0000313" key="13">
    <source>
        <dbReference type="EMBL" id="RAW16088.1"/>
    </source>
</evidence>
<keyword evidence="6 8" id="KW-0326">Glycosidase</keyword>
<evidence type="ECO:0000313" key="14">
    <source>
        <dbReference type="Proteomes" id="UP000250642"/>
    </source>
</evidence>
<dbReference type="RefSeq" id="WP_113053187.1">
    <property type="nucleotide sequence ID" value="NZ_QEVW01000006.1"/>
</dbReference>
<dbReference type="PANTHER" id="PTHR31297:SF41">
    <property type="entry name" value="ENDOGLUCANASE, PUTATIVE (AFU_ORTHOLOGUE AFUA_5G01830)-RELATED"/>
    <property type="match status" value="1"/>
</dbReference>
<dbReference type="InterPro" id="IPR005102">
    <property type="entry name" value="Carbo-bd_X2"/>
</dbReference>
<feature type="signal peptide" evidence="9">
    <location>
        <begin position="1"/>
        <end position="29"/>
    </location>
</feature>
<organism evidence="13 14">
    <name type="scientific">Paenibacillus taichungensis</name>
    <dbReference type="NCBI Taxonomy" id="484184"/>
    <lineage>
        <taxon>Bacteria</taxon>
        <taxon>Bacillati</taxon>
        <taxon>Bacillota</taxon>
        <taxon>Bacilli</taxon>
        <taxon>Bacillales</taxon>
        <taxon>Paenibacillaceae</taxon>
        <taxon>Paenibacillus</taxon>
    </lineage>
</organism>
<feature type="domain" description="Carbohydrate binding X2" evidence="11">
    <location>
        <begin position="394"/>
        <end position="476"/>
    </location>
</feature>
<gene>
    <name evidence="13" type="ORF">DC345_11430</name>
</gene>
<sequence length="587" mass="65804">MNPPSHHFVLTLVCITLCLFILLPLPASAAKSELARQHEMTAFGPLQSDVDGIQPGWNLGNSLDTVGPDETYWGNPRVTRELIQQIAAKGYRSIRIPVTWDGHIGDAPDYTIDPAYMARVQEVVQWALEANLYVVVNVHHDSYLWISQLETDHDQVLSRYKAIWAQIATQFKDKPRKLMFESVNEPRFNRGATNAGDMGSGSNINEARQLELLHELNTAFVELVRETGGNNSERPLVLPTLESSPTQVRLDSLRQTIAGLKDHNLIATMHYYGYWPFSVNIAGHTTFDTDTKNDAASTFNNVYNTLVVQGIPVILGEYGLLGFDKHTDVIEQGEKLKYFEFVGHQSKEKKIASMLWDNGQHLNRQTFQWADPDLFQMIQASWTGRSAIGESDLLYFRQGSPVGDRQLTIKLNGNKLVALYASDQMLQAGTDYSFTGSTLTVKAAALSRMISSSQKLGNNGILTAKFNQGAEWNWNVIVFTEPELSGATGTVDSFSIPTQFQGDQLATMEAVYTSGENTTPQDWTAYKEFLSTFAPSYETNEIKLQPDWLKELRDGQIELTFHFWSGELIRYTLIKNGNLVTGKVQNN</sequence>
<dbReference type="Pfam" id="PF18448">
    <property type="entry name" value="CBM46"/>
    <property type="match status" value="1"/>
</dbReference>
<comment type="similarity">
    <text evidence="1 8">Belongs to the glycosyl hydrolase 5 (cellulase A) family.</text>
</comment>
<evidence type="ECO:0000256" key="7">
    <source>
        <dbReference type="ARBA" id="ARBA00023326"/>
    </source>
</evidence>
<evidence type="ECO:0000256" key="9">
    <source>
        <dbReference type="SAM" id="SignalP"/>
    </source>
</evidence>
<dbReference type="EMBL" id="QEVW01000006">
    <property type="protein sequence ID" value="RAW16088.1"/>
    <property type="molecule type" value="Genomic_DNA"/>
</dbReference>
<comment type="caution">
    <text evidence="13">The sequence shown here is derived from an EMBL/GenBank/DDBJ whole genome shotgun (WGS) entry which is preliminary data.</text>
</comment>
<dbReference type="InterPro" id="IPR014756">
    <property type="entry name" value="Ig_E-set"/>
</dbReference>
<protein>
    <submittedName>
        <fullName evidence="13">Cellulase</fullName>
    </submittedName>
</protein>
<dbReference type="Gene3D" id="3.20.20.80">
    <property type="entry name" value="Glycosidases"/>
    <property type="match status" value="1"/>
</dbReference>
<feature type="chain" id="PRO_5016309277" evidence="9">
    <location>
        <begin position="30"/>
        <end position="587"/>
    </location>
</feature>
<dbReference type="SUPFAM" id="SSF81296">
    <property type="entry name" value="E set domains"/>
    <property type="match status" value="1"/>
</dbReference>
<name>A0A329QZK5_9BACL</name>
<dbReference type="PANTHER" id="PTHR31297">
    <property type="entry name" value="GLUCAN ENDO-1,6-BETA-GLUCOSIDASE B"/>
    <property type="match status" value="1"/>
</dbReference>
<keyword evidence="5" id="KW-0119">Carbohydrate metabolism</keyword>
<keyword evidence="7" id="KW-0624">Polysaccharide degradation</keyword>
<evidence type="ECO:0000256" key="4">
    <source>
        <dbReference type="ARBA" id="ARBA00023001"/>
    </source>
</evidence>
<dbReference type="GO" id="GO:0030245">
    <property type="term" value="P:cellulose catabolic process"/>
    <property type="evidence" value="ECO:0007669"/>
    <property type="project" value="UniProtKB-KW"/>
</dbReference>
<feature type="domain" description="Glycoside hydrolase family 5" evidence="10">
    <location>
        <begin position="70"/>
        <end position="361"/>
    </location>
</feature>
<evidence type="ECO:0000259" key="10">
    <source>
        <dbReference type="Pfam" id="PF00150"/>
    </source>
</evidence>
<dbReference type="GO" id="GO:0009986">
    <property type="term" value="C:cell surface"/>
    <property type="evidence" value="ECO:0007669"/>
    <property type="project" value="TreeGrafter"/>
</dbReference>
<dbReference type="Pfam" id="PF00150">
    <property type="entry name" value="Cellulase"/>
    <property type="match status" value="1"/>
</dbReference>
<dbReference type="GO" id="GO:0005576">
    <property type="term" value="C:extracellular region"/>
    <property type="evidence" value="ECO:0007669"/>
    <property type="project" value="TreeGrafter"/>
</dbReference>
<evidence type="ECO:0000256" key="8">
    <source>
        <dbReference type="RuleBase" id="RU361153"/>
    </source>
</evidence>
<dbReference type="InterPro" id="IPR050386">
    <property type="entry name" value="Glycosyl_hydrolase_5"/>
</dbReference>
<evidence type="ECO:0000259" key="12">
    <source>
        <dbReference type="Pfam" id="PF18448"/>
    </source>
</evidence>
<reference evidence="13 14" key="1">
    <citation type="submission" date="2018-04" db="EMBL/GenBank/DDBJ databases">
        <title>Paenibacillus taichungensis Genome sequencing and assembly.</title>
        <authorList>
            <person name="Xu J."/>
            <person name="Rensing C."/>
            <person name="Mazhar H.S."/>
        </authorList>
    </citation>
    <scope>NUCLEOTIDE SEQUENCE [LARGE SCALE GENOMIC DNA]</scope>
    <source>
        <strain evidence="13 14">NC1</strain>
    </source>
</reference>
<dbReference type="InterPro" id="IPR001547">
    <property type="entry name" value="Glyco_hydro_5"/>
</dbReference>
<dbReference type="AlphaFoldDB" id="A0A329QZK5"/>
<evidence type="ECO:0000256" key="3">
    <source>
        <dbReference type="ARBA" id="ARBA00022801"/>
    </source>
</evidence>
<feature type="domain" description="Endoglucanase B carbohydrate binding" evidence="12">
    <location>
        <begin position="481"/>
        <end position="583"/>
    </location>
</feature>
<proteinExistence type="inferred from homology"/>
<accession>A0A329QZK5</accession>
<dbReference type="SUPFAM" id="SSF51445">
    <property type="entry name" value="(Trans)glycosidases"/>
    <property type="match status" value="1"/>
</dbReference>
<dbReference type="PROSITE" id="PS00659">
    <property type="entry name" value="GLYCOSYL_HYDROL_F5"/>
    <property type="match status" value="1"/>
</dbReference>
<dbReference type="Pfam" id="PF03442">
    <property type="entry name" value="CBM_X2"/>
    <property type="match status" value="1"/>
</dbReference>
<dbReference type="PIRSF" id="PIRSF001043">
    <property type="entry name" value="Endoglucanase_B"/>
    <property type="match status" value="1"/>
</dbReference>
<keyword evidence="3 8" id="KW-0378">Hydrolase</keyword>
<dbReference type="InterPro" id="IPR016282">
    <property type="entry name" value="Glyco_hydro_5_endoGlcnase_B"/>
</dbReference>
<keyword evidence="2 9" id="KW-0732">Signal</keyword>
<dbReference type="Proteomes" id="UP000250642">
    <property type="component" value="Unassembled WGS sequence"/>
</dbReference>
<dbReference type="InterPro" id="IPR013783">
    <property type="entry name" value="Ig-like_fold"/>
</dbReference>
<dbReference type="GO" id="GO:0008422">
    <property type="term" value="F:beta-glucosidase activity"/>
    <property type="evidence" value="ECO:0007669"/>
    <property type="project" value="TreeGrafter"/>
</dbReference>
<dbReference type="Gene3D" id="2.60.40.10">
    <property type="entry name" value="Immunoglobulins"/>
    <property type="match status" value="1"/>
</dbReference>
<dbReference type="InterPro" id="IPR040946">
    <property type="entry name" value="CBM46"/>
</dbReference>
<dbReference type="InterPro" id="IPR017853">
    <property type="entry name" value="GH"/>
</dbReference>
<evidence type="ECO:0000256" key="2">
    <source>
        <dbReference type="ARBA" id="ARBA00022729"/>
    </source>
</evidence>
<evidence type="ECO:0000256" key="6">
    <source>
        <dbReference type="ARBA" id="ARBA00023295"/>
    </source>
</evidence>
<evidence type="ECO:0000256" key="5">
    <source>
        <dbReference type="ARBA" id="ARBA00023277"/>
    </source>
</evidence>
<dbReference type="InterPro" id="IPR018087">
    <property type="entry name" value="Glyco_hydro_5_CS"/>
</dbReference>